<comment type="similarity">
    <text evidence="2">Belongs to the urotensin-2 family.</text>
</comment>
<evidence type="ECO:0000313" key="7">
    <source>
        <dbReference type="EMBL" id="KAF7689693.1"/>
    </source>
</evidence>
<keyword evidence="5" id="KW-1015">Disulfide bond</keyword>
<organism evidence="7 8">
    <name type="scientific">Silurus meridionalis</name>
    <name type="common">Southern catfish</name>
    <name type="synonym">Silurus soldatovi meridionalis</name>
    <dbReference type="NCBI Taxonomy" id="175797"/>
    <lineage>
        <taxon>Eukaryota</taxon>
        <taxon>Metazoa</taxon>
        <taxon>Chordata</taxon>
        <taxon>Craniata</taxon>
        <taxon>Vertebrata</taxon>
        <taxon>Euteleostomi</taxon>
        <taxon>Actinopterygii</taxon>
        <taxon>Neopterygii</taxon>
        <taxon>Teleostei</taxon>
        <taxon>Ostariophysi</taxon>
        <taxon>Siluriformes</taxon>
        <taxon>Siluridae</taxon>
        <taxon>Silurus</taxon>
    </lineage>
</organism>
<evidence type="ECO:0000256" key="4">
    <source>
        <dbReference type="ARBA" id="ARBA00022702"/>
    </source>
</evidence>
<dbReference type="GO" id="GO:0008217">
    <property type="term" value="P:regulation of blood pressure"/>
    <property type="evidence" value="ECO:0007669"/>
    <property type="project" value="InterPro"/>
</dbReference>
<dbReference type="Proteomes" id="UP000606274">
    <property type="component" value="Unassembled WGS sequence"/>
</dbReference>
<dbReference type="InterPro" id="IPR001483">
    <property type="entry name" value="Urotensin_II"/>
</dbReference>
<comment type="caution">
    <text evidence="7">The sequence shown here is derived from an EMBL/GenBank/DDBJ whole genome shotgun (WGS) entry which is preliminary data.</text>
</comment>
<keyword evidence="3" id="KW-0964">Secreted</keyword>
<keyword evidence="4" id="KW-0372">Hormone</keyword>
<protein>
    <submittedName>
        <fullName evidence="7">Uncharacterized protein</fullName>
    </submittedName>
</protein>
<accession>A0A8T0AE76</accession>
<comment type="subcellular location">
    <subcellularLocation>
        <location evidence="1">Secreted</location>
    </subcellularLocation>
</comment>
<keyword evidence="6" id="KW-0732">Signal</keyword>
<feature type="chain" id="PRO_5035739753" evidence="6">
    <location>
        <begin position="25"/>
        <end position="284"/>
    </location>
</feature>
<sequence length="284" mass="30881">MQKGCMLKLMALVALLILAPALDAAPITSETTEHQQASLQGDKKLIDPWTSGPYIHDMTTYFDKQEMAVPVGPSGSLDKATSSPHYLDKILAASNSQGGTLRIASLPVDSDRLENTFSANSQLDSHLNLGSVMDDPEIEKYTTMQESSVQKPLTVNSNKASQTLLGTKGGTINSASSTPDGREKILHMLIALEELQKTLNSHLTIITRGNSNSRSSGKKNKLIPERNLKSTTVSSVFSKGALTRAITDQMDPKLLNGNSFKKSLPSTPKKTNKRVCFWKYCSQN</sequence>
<reference evidence="7" key="1">
    <citation type="submission" date="2020-08" db="EMBL/GenBank/DDBJ databases">
        <title>Chromosome-level assembly of Southern catfish (Silurus meridionalis) provides insights into visual adaptation to the nocturnal and benthic lifestyles.</title>
        <authorList>
            <person name="Zhang Y."/>
            <person name="Wang D."/>
            <person name="Peng Z."/>
        </authorList>
    </citation>
    <scope>NUCLEOTIDE SEQUENCE</scope>
    <source>
        <strain evidence="7">SWU-2019-XX</strain>
        <tissue evidence="7">Muscle</tissue>
    </source>
</reference>
<dbReference type="AlphaFoldDB" id="A0A8T0AE76"/>
<dbReference type="PROSITE" id="PS00984">
    <property type="entry name" value="UROTENSIN_II"/>
    <property type="match status" value="1"/>
</dbReference>
<dbReference type="GO" id="GO:0005576">
    <property type="term" value="C:extracellular region"/>
    <property type="evidence" value="ECO:0007669"/>
    <property type="project" value="UniProtKB-SubCell"/>
</dbReference>
<dbReference type="GO" id="GO:0097746">
    <property type="term" value="P:blood vessel diameter maintenance"/>
    <property type="evidence" value="ECO:0007669"/>
    <property type="project" value="InterPro"/>
</dbReference>
<evidence type="ECO:0000256" key="6">
    <source>
        <dbReference type="SAM" id="SignalP"/>
    </source>
</evidence>
<keyword evidence="8" id="KW-1185">Reference proteome</keyword>
<evidence type="ECO:0000313" key="8">
    <source>
        <dbReference type="Proteomes" id="UP000606274"/>
    </source>
</evidence>
<evidence type="ECO:0000256" key="3">
    <source>
        <dbReference type="ARBA" id="ARBA00022525"/>
    </source>
</evidence>
<evidence type="ECO:0000256" key="2">
    <source>
        <dbReference type="ARBA" id="ARBA00006719"/>
    </source>
</evidence>
<evidence type="ECO:0000256" key="1">
    <source>
        <dbReference type="ARBA" id="ARBA00004613"/>
    </source>
</evidence>
<proteinExistence type="inferred from homology"/>
<dbReference type="EMBL" id="JABFDY010000024">
    <property type="protein sequence ID" value="KAF7689693.1"/>
    <property type="molecule type" value="Genomic_DNA"/>
</dbReference>
<gene>
    <name evidence="7" type="ORF">HF521_013046</name>
</gene>
<name>A0A8T0AE76_SILME</name>
<feature type="signal peptide" evidence="6">
    <location>
        <begin position="1"/>
        <end position="24"/>
    </location>
</feature>
<dbReference type="GO" id="GO:0005179">
    <property type="term" value="F:hormone activity"/>
    <property type="evidence" value="ECO:0007669"/>
    <property type="project" value="UniProtKB-KW"/>
</dbReference>
<evidence type="ECO:0000256" key="5">
    <source>
        <dbReference type="ARBA" id="ARBA00023157"/>
    </source>
</evidence>